<organism evidence="3 4">
    <name type="scientific">Pelobates cultripes</name>
    <name type="common">Western spadefoot toad</name>
    <dbReference type="NCBI Taxonomy" id="61616"/>
    <lineage>
        <taxon>Eukaryota</taxon>
        <taxon>Metazoa</taxon>
        <taxon>Chordata</taxon>
        <taxon>Craniata</taxon>
        <taxon>Vertebrata</taxon>
        <taxon>Euteleostomi</taxon>
        <taxon>Amphibia</taxon>
        <taxon>Batrachia</taxon>
        <taxon>Anura</taxon>
        <taxon>Pelobatoidea</taxon>
        <taxon>Pelobatidae</taxon>
        <taxon>Pelobates</taxon>
    </lineage>
</organism>
<dbReference type="AlphaFoldDB" id="A0AAD1RT97"/>
<gene>
    <name evidence="3" type="ORF">PECUL_23A030086</name>
</gene>
<dbReference type="Gene3D" id="3.30.250.20">
    <property type="entry name" value="L1 transposable element, C-terminal domain"/>
    <property type="match status" value="1"/>
</dbReference>
<evidence type="ECO:0000256" key="1">
    <source>
        <dbReference type="SAM" id="Coils"/>
    </source>
</evidence>
<accession>A0AAD1RT97</accession>
<sequence length="534" mass="59401">MQKQRSTEKNVPAAKKTDKTSVGVSKGMPAHPRSPSHSVTQRLISPGKYSLVSAEKQPPSSHTLSHARSYASAAGTRSQRSESGGVAATHTVTPGGSENRSEHLISLERVHSAPASGASRDSSRSRLTCKAARSLAYKGDRAEDEGAGGGRSRSPSWSSASRQSDLTWRTSAARSPHTVSLKGTAESLNVQDMEEDCFNVPQTFHHMVTNTDTTKMDDSMTPAPAILKMATNTAHTTNFTTKMATISPKTISTGFKTMTYNPHMPLEMAEDLPPSAGLIIQLIQDLRVDLKNDLKKDFDNMYGILENIGQRTEAVEHRLSTQESAHLKLEKTVKELQKQVNQQAEIIADSEDRSRRNNVRIRVILDTVDTSELLNYFQTMVKTILPEATNLDLLVDRIHRLPKSNKAPAAAPKDTIARLHFFHIKVVLLGTIRTSGLPDEYKNIKIFQDFSAYTMRCRREFEHLTTELRQKGIRYRWGFPTRVLFNMDGRNFTIATPEEGSDFTKTINRRQTQSRALSPSTPQHAHKKSKANDN</sequence>
<feature type="region of interest" description="Disordered" evidence="2">
    <location>
        <begin position="508"/>
        <end position="534"/>
    </location>
</feature>
<evidence type="ECO:0000313" key="4">
    <source>
        <dbReference type="Proteomes" id="UP001295444"/>
    </source>
</evidence>
<dbReference type="EMBL" id="OW240914">
    <property type="protein sequence ID" value="CAH2276702.1"/>
    <property type="molecule type" value="Genomic_DNA"/>
</dbReference>
<keyword evidence="4" id="KW-1185">Reference proteome</keyword>
<dbReference type="Gene3D" id="3.30.70.1820">
    <property type="entry name" value="L1 transposable element, RRM domain"/>
    <property type="match status" value="1"/>
</dbReference>
<dbReference type="InterPro" id="IPR004244">
    <property type="entry name" value="Transposase_22"/>
</dbReference>
<name>A0AAD1RT97_PELCU</name>
<feature type="region of interest" description="Disordered" evidence="2">
    <location>
        <begin position="139"/>
        <end position="180"/>
    </location>
</feature>
<evidence type="ECO:0000256" key="2">
    <source>
        <dbReference type="SAM" id="MobiDB-lite"/>
    </source>
</evidence>
<protein>
    <submittedName>
        <fullName evidence="3">Uncharacterized protein</fullName>
    </submittedName>
</protein>
<reference evidence="3" key="1">
    <citation type="submission" date="2022-03" db="EMBL/GenBank/DDBJ databases">
        <authorList>
            <person name="Alioto T."/>
            <person name="Alioto T."/>
            <person name="Gomez Garrido J."/>
        </authorList>
    </citation>
    <scope>NUCLEOTIDE SEQUENCE</scope>
</reference>
<feature type="compositionally biased region" description="Polar residues" evidence="2">
    <location>
        <begin position="508"/>
        <end position="523"/>
    </location>
</feature>
<feature type="compositionally biased region" description="Basic residues" evidence="2">
    <location>
        <begin position="524"/>
        <end position="534"/>
    </location>
</feature>
<feature type="region of interest" description="Disordered" evidence="2">
    <location>
        <begin position="1"/>
        <end position="101"/>
    </location>
</feature>
<dbReference type="InterPro" id="IPR042566">
    <property type="entry name" value="L1_C"/>
</dbReference>
<feature type="coiled-coil region" evidence="1">
    <location>
        <begin position="319"/>
        <end position="353"/>
    </location>
</feature>
<dbReference type="Proteomes" id="UP001295444">
    <property type="component" value="Chromosome 03"/>
</dbReference>
<feature type="compositionally biased region" description="Low complexity" evidence="2">
    <location>
        <begin position="152"/>
        <end position="164"/>
    </location>
</feature>
<evidence type="ECO:0000313" key="3">
    <source>
        <dbReference type="EMBL" id="CAH2276702.1"/>
    </source>
</evidence>
<keyword evidence="1" id="KW-0175">Coiled coil</keyword>
<dbReference type="PANTHER" id="PTHR11505">
    <property type="entry name" value="L1 TRANSPOSABLE ELEMENT-RELATED"/>
    <property type="match status" value="1"/>
</dbReference>
<proteinExistence type="predicted"/>